<sequence>MQALLESEEVYEVYVFHSLPMESDGPATMAMTMESEHPKLNQILARLDSLFQKGEMKKLVTKMLNQGIIRYSQSPFSSSVLLVKKGWELSFFCGLPGIKRGYSKR</sequence>
<evidence type="ECO:0008006" key="3">
    <source>
        <dbReference type="Google" id="ProtNLM"/>
    </source>
</evidence>
<reference evidence="2" key="1">
    <citation type="journal article" date="2019" name="Sci. Rep.">
        <title>Draft genome of Tanacetum cinerariifolium, the natural source of mosquito coil.</title>
        <authorList>
            <person name="Yamashiro T."/>
            <person name="Shiraishi A."/>
            <person name="Satake H."/>
            <person name="Nakayama K."/>
        </authorList>
    </citation>
    <scope>NUCLEOTIDE SEQUENCE</scope>
</reference>
<dbReference type="AlphaFoldDB" id="A0A699RAD9"/>
<proteinExistence type="predicted"/>
<dbReference type="EMBL" id="BKCJ011082854">
    <property type="protein sequence ID" value="GFC82117.1"/>
    <property type="molecule type" value="Genomic_DNA"/>
</dbReference>
<dbReference type="EMBL" id="BKCJ011082506">
    <property type="protein sequence ID" value="GFC82048.1"/>
    <property type="molecule type" value="Genomic_DNA"/>
</dbReference>
<evidence type="ECO:0000313" key="1">
    <source>
        <dbReference type="EMBL" id="GFC82048.1"/>
    </source>
</evidence>
<comment type="caution">
    <text evidence="2">The sequence shown here is derived from an EMBL/GenBank/DDBJ whole genome shotgun (WGS) entry which is preliminary data.</text>
</comment>
<dbReference type="Gene3D" id="3.10.10.10">
    <property type="entry name" value="HIV Type 1 Reverse Transcriptase, subunit A, domain 1"/>
    <property type="match status" value="1"/>
</dbReference>
<evidence type="ECO:0000313" key="2">
    <source>
        <dbReference type="EMBL" id="GFC82117.1"/>
    </source>
</evidence>
<gene>
    <name evidence="1" type="ORF">Tci_854018</name>
    <name evidence="2" type="ORF">Tci_854087</name>
</gene>
<protein>
    <recommendedName>
        <fullName evidence="3">Reverse transcriptase domain-containing protein</fullName>
    </recommendedName>
</protein>
<dbReference type="InterPro" id="IPR043502">
    <property type="entry name" value="DNA/RNA_pol_sf"/>
</dbReference>
<name>A0A699RAD9_TANCI</name>
<dbReference type="SUPFAM" id="SSF56672">
    <property type="entry name" value="DNA/RNA polymerases"/>
    <property type="match status" value="1"/>
</dbReference>
<accession>A0A699RAD9</accession>
<organism evidence="2">
    <name type="scientific">Tanacetum cinerariifolium</name>
    <name type="common">Dalmatian daisy</name>
    <name type="synonym">Chrysanthemum cinerariifolium</name>
    <dbReference type="NCBI Taxonomy" id="118510"/>
    <lineage>
        <taxon>Eukaryota</taxon>
        <taxon>Viridiplantae</taxon>
        <taxon>Streptophyta</taxon>
        <taxon>Embryophyta</taxon>
        <taxon>Tracheophyta</taxon>
        <taxon>Spermatophyta</taxon>
        <taxon>Magnoliopsida</taxon>
        <taxon>eudicotyledons</taxon>
        <taxon>Gunneridae</taxon>
        <taxon>Pentapetalae</taxon>
        <taxon>asterids</taxon>
        <taxon>campanulids</taxon>
        <taxon>Asterales</taxon>
        <taxon>Asteraceae</taxon>
        <taxon>Asteroideae</taxon>
        <taxon>Anthemideae</taxon>
        <taxon>Anthemidinae</taxon>
        <taxon>Tanacetum</taxon>
    </lineage>
</organism>